<dbReference type="Proteomes" id="UP000478052">
    <property type="component" value="Unassembled WGS sequence"/>
</dbReference>
<accession>A0A6G0YGP0</accession>
<dbReference type="EMBL" id="VUJU01004167">
    <property type="protein sequence ID" value="KAF0755358.1"/>
    <property type="molecule type" value="Genomic_DNA"/>
</dbReference>
<gene>
    <name evidence="1" type="ORF">FWK35_00019302</name>
</gene>
<comment type="caution">
    <text evidence="1">The sequence shown here is derived from an EMBL/GenBank/DDBJ whole genome shotgun (WGS) entry which is preliminary data.</text>
</comment>
<dbReference type="OrthoDB" id="6770044at2759"/>
<keyword evidence="2" id="KW-1185">Reference proteome</keyword>
<organism evidence="1 2">
    <name type="scientific">Aphis craccivora</name>
    <name type="common">Cowpea aphid</name>
    <dbReference type="NCBI Taxonomy" id="307492"/>
    <lineage>
        <taxon>Eukaryota</taxon>
        <taxon>Metazoa</taxon>
        <taxon>Ecdysozoa</taxon>
        <taxon>Arthropoda</taxon>
        <taxon>Hexapoda</taxon>
        <taxon>Insecta</taxon>
        <taxon>Pterygota</taxon>
        <taxon>Neoptera</taxon>
        <taxon>Paraneoptera</taxon>
        <taxon>Hemiptera</taxon>
        <taxon>Sternorrhyncha</taxon>
        <taxon>Aphidomorpha</taxon>
        <taxon>Aphidoidea</taxon>
        <taxon>Aphididae</taxon>
        <taxon>Aphidini</taxon>
        <taxon>Aphis</taxon>
        <taxon>Aphis</taxon>
    </lineage>
</organism>
<sequence length="135" mass="15146">MLKKSGILDIAGINSQVIFVSNNPETTTVRRLFLRGLGLDLLKLQVSKRVTTKTVPRSLRLEAAKYSNLPVEKLKQSSSQNRSSGRCIVCPRNKDKKTKCSCYKCNNFMCQNHMKLICESCLEEEKSGNDSSDTV</sequence>
<reference evidence="1 2" key="1">
    <citation type="submission" date="2019-08" db="EMBL/GenBank/DDBJ databases">
        <title>Whole genome of Aphis craccivora.</title>
        <authorList>
            <person name="Voronova N.V."/>
            <person name="Shulinski R.S."/>
            <person name="Bandarenka Y.V."/>
            <person name="Zhorov D.G."/>
            <person name="Warner D."/>
        </authorList>
    </citation>
    <scope>NUCLEOTIDE SEQUENCE [LARGE SCALE GENOMIC DNA]</scope>
    <source>
        <strain evidence="1">180601</strain>
        <tissue evidence="1">Whole Body</tissue>
    </source>
</reference>
<proteinExistence type="predicted"/>
<evidence type="ECO:0000313" key="2">
    <source>
        <dbReference type="Proteomes" id="UP000478052"/>
    </source>
</evidence>
<protein>
    <submittedName>
        <fullName evidence="1">PiggyBac transposable element-derived protein 4-like</fullName>
    </submittedName>
</protein>
<dbReference type="AlphaFoldDB" id="A0A6G0YGP0"/>
<name>A0A6G0YGP0_APHCR</name>
<evidence type="ECO:0000313" key="1">
    <source>
        <dbReference type="EMBL" id="KAF0755358.1"/>
    </source>
</evidence>